<proteinExistence type="predicted"/>
<sequence length="273" mass="32225">MKTLLITISLFFIFNTSWSQNGRWDVYMAQYENGPGSTILNMDLINSAPKKSLPYLVVTGVTTENCREDGFPQNDEFEKLHDVSDAVEYKIQEVTTFEIVGTFTYQCERLDYVYVSDTTKIRQKLTEMYNSNFPEYEYYINIKIDEDWEAYLKFLYPNEETQEHMSNIKVVAKLAESGDNLEKARQVDHWLYFKDKKSRKLFTDAIIKEGFKIESQEKRIDLRLPYQLRISRTDYVSPNEINTLTLKLRKQAKEFNGEYDGWETFVLKPEGDL</sequence>
<evidence type="ECO:0000313" key="3">
    <source>
        <dbReference type="EMBL" id="ACY02056.1"/>
    </source>
</evidence>
<reference evidence="3" key="2">
    <citation type="journal article" date="2013" name="J. Biol. Chem.">
        <title>An Extra Peptide within the Catalytic Module of a ?-Agarase Affects the Agarose Degradation Pattern.</title>
        <authorList>
            <person name="Han W.J."/>
            <person name="Gu J.Y."/>
            <person name="Liu H.H."/>
            <person name="Li F.C."/>
            <person name="Wu Z.H."/>
            <person name="Li Y.Z."/>
        </authorList>
    </citation>
    <scope>NUCLEOTIDE SEQUENCE</scope>
    <source>
        <strain evidence="3">MY04</strain>
    </source>
</reference>
<feature type="domain" description="Regulator of ribonuclease activity B" evidence="2">
    <location>
        <begin position="166"/>
        <end position="264"/>
    </location>
</feature>
<evidence type="ECO:0000259" key="2">
    <source>
        <dbReference type="Pfam" id="PF06877"/>
    </source>
</evidence>
<dbReference type="InterPro" id="IPR036701">
    <property type="entry name" value="RraB-like_sf"/>
</dbReference>
<dbReference type="EMBL" id="EU414985">
    <property type="protein sequence ID" value="ACY02056.1"/>
    <property type="molecule type" value="Genomic_DNA"/>
</dbReference>
<reference evidence="3" key="1">
    <citation type="submission" date="2008-01" db="EMBL/GenBank/DDBJ databases">
        <authorList>
            <person name="Zhu B.L."/>
            <person name="Shi Y.L."/>
        </authorList>
    </citation>
    <scope>NUCLEOTIDE SEQUENCE</scope>
    <source>
        <strain evidence="3">MY04</strain>
    </source>
</reference>
<evidence type="ECO:0000259" key="1">
    <source>
        <dbReference type="Pfam" id="PF05117"/>
    </source>
</evidence>
<dbReference type="SUPFAM" id="SSF89946">
    <property type="entry name" value="Hypothetical protein VC0424"/>
    <property type="match status" value="1"/>
</dbReference>
<dbReference type="InterPro" id="IPR009671">
    <property type="entry name" value="RraB_dom"/>
</dbReference>
<dbReference type="Gene3D" id="3.30.70.970">
    <property type="entry name" value="RraB-like"/>
    <property type="match status" value="1"/>
</dbReference>
<organism evidence="3">
    <name type="scientific">Flammeovirga yaeyamensis</name>
    <dbReference type="NCBI Taxonomy" id="367791"/>
    <lineage>
        <taxon>Bacteria</taxon>
        <taxon>Pseudomonadati</taxon>
        <taxon>Bacteroidota</taxon>
        <taxon>Cytophagia</taxon>
        <taxon>Cytophagales</taxon>
        <taxon>Flammeovirgaceae</taxon>
        <taxon>Flammeovirga</taxon>
    </lineage>
</organism>
<dbReference type="AlphaFoldDB" id="D0PR13"/>
<feature type="domain" description="DUF695" evidence="1">
    <location>
        <begin position="23"/>
        <end position="156"/>
    </location>
</feature>
<protein>
    <submittedName>
        <fullName evidence="3">Uncharacterized protein</fullName>
    </submittedName>
</protein>
<name>D0PR13_9BACT</name>
<dbReference type="Pfam" id="PF06877">
    <property type="entry name" value="RraB"/>
    <property type="match status" value="1"/>
</dbReference>
<dbReference type="InterPro" id="IPR016097">
    <property type="entry name" value="DUF695"/>
</dbReference>
<accession>D0PR13</accession>
<dbReference type="Pfam" id="PF05117">
    <property type="entry name" value="DUF695"/>
    <property type="match status" value="1"/>
</dbReference>